<dbReference type="InterPro" id="IPR037294">
    <property type="entry name" value="ABC_BtuC-like"/>
</dbReference>
<dbReference type="GO" id="GO:0022857">
    <property type="term" value="F:transmembrane transporter activity"/>
    <property type="evidence" value="ECO:0007669"/>
    <property type="project" value="InterPro"/>
</dbReference>
<evidence type="ECO:0000256" key="3">
    <source>
        <dbReference type="ARBA" id="ARBA00022448"/>
    </source>
</evidence>
<evidence type="ECO:0000256" key="1">
    <source>
        <dbReference type="ARBA" id="ARBA00004651"/>
    </source>
</evidence>
<feature type="transmembrane region" description="Helical" evidence="8">
    <location>
        <begin position="129"/>
        <end position="147"/>
    </location>
</feature>
<evidence type="ECO:0000256" key="8">
    <source>
        <dbReference type="SAM" id="Phobius"/>
    </source>
</evidence>
<feature type="transmembrane region" description="Helical" evidence="8">
    <location>
        <begin position="230"/>
        <end position="248"/>
    </location>
</feature>
<keyword evidence="3" id="KW-0813">Transport</keyword>
<feature type="transmembrane region" description="Helical" evidence="8">
    <location>
        <begin position="154"/>
        <end position="172"/>
    </location>
</feature>
<keyword evidence="7 8" id="KW-0472">Membrane</keyword>
<dbReference type="SUPFAM" id="SSF81345">
    <property type="entry name" value="ABC transporter involved in vitamin B12 uptake, BtuC"/>
    <property type="match status" value="1"/>
</dbReference>
<evidence type="ECO:0000313" key="10">
    <source>
        <dbReference type="Proteomes" id="UP000585272"/>
    </source>
</evidence>
<gene>
    <name evidence="9" type="ORF">BDZ31_003431</name>
</gene>
<keyword evidence="5 8" id="KW-0812">Transmembrane</keyword>
<dbReference type="GO" id="GO:0033214">
    <property type="term" value="P:siderophore-iron import into cell"/>
    <property type="evidence" value="ECO:0007669"/>
    <property type="project" value="TreeGrafter"/>
</dbReference>
<evidence type="ECO:0000256" key="7">
    <source>
        <dbReference type="ARBA" id="ARBA00023136"/>
    </source>
</evidence>
<keyword evidence="10" id="KW-1185">Reference proteome</keyword>
<feature type="transmembrane region" description="Helical" evidence="8">
    <location>
        <begin position="42"/>
        <end position="61"/>
    </location>
</feature>
<comment type="similarity">
    <text evidence="2">Belongs to the binding-protein-dependent transport system permease family. FecCD subfamily.</text>
</comment>
<dbReference type="PANTHER" id="PTHR30472:SF24">
    <property type="entry name" value="FERRIC ENTEROBACTIN TRANSPORT SYSTEM PERMEASE PROTEIN FEPG"/>
    <property type="match status" value="1"/>
</dbReference>
<feature type="transmembrane region" description="Helical" evidence="8">
    <location>
        <begin position="339"/>
        <end position="358"/>
    </location>
</feature>
<evidence type="ECO:0000256" key="6">
    <source>
        <dbReference type="ARBA" id="ARBA00022989"/>
    </source>
</evidence>
<dbReference type="Proteomes" id="UP000585272">
    <property type="component" value="Unassembled WGS sequence"/>
</dbReference>
<comment type="subcellular location">
    <subcellularLocation>
        <location evidence="1">Cell membrane</location>
        <topology evidence="1">Multi-pass membrane protein</topology>
    </subcellularLocation>
</comment>
<dbReference type="RefSeq" id="WP_183343554.1">
    <property type="nucleotide sequence ID" value="NZ_JACHNU010000005.1"/>
</dbReference>
<name>A0A840IIQ4_9ACTN</name>
<proteinExistence type="inferred from homology"/>
<dbReference type="AlphaFoldDB" id="A0A840IIQ4"/>
<evidence type="ECO:0000256" key="2">
    <source>
        <dbReference type="ARBA" id="ARBA00007935"/>
    </source>
</evidence>
<organism evidence="9 10">
    <name type="scientific">Conexibacter arvalis</name>
    <dbReference type="NCBI Taxonomy" id="912552"/>
    <lineage>
        <taxon>Bacteria</taxon>
        <taxon>Bacillati</taxon>
        <taxon>Actinomycetota</taxon>
        <taxon>Thermoleophilia</taxon>
        <taxon>Solirubrobacterales</taxon>
        <taxon>Conexibacteraceae</taxon>
        <taxon>Conexibacter</taxon>
    </lineage>
</organism>
<evidence type="ECO:0000256" key="5">
    <source>
        <dbReference type="ARBA" id="ARBA00022692"/>
    </source>
</evidence>
<evidence type="ECO:0000313" key="9">
    <source>
        <dbReference type="EMBL" id="MBB4663830.1"/>
    </source>
</evidence>
<dbReference type="InterPro" id="IPR000522">
    <property type="entry name" value="ABC_transptr_permease_BtuC"/>
</dbReference>
<comment type="caution">
    <text evidence="9">The sequence shown here is derived from an EMBL/GenBank/DDBJ whole genome shotgun (WGS) entry which is preliminary data.</text>
</comment>
<reference evidence="9 10" key="1">
    <citation type="submission" date="2020-08" db="EMBL/GenBank/DDBJ databases">
        <title>Genomic Encyclopedia of Archaeal and Bacterial Type Strains, Phase II (KMG-II): from individual species to whole genera.</title>
        <authorList>
            <person name="Goeker M."/>
        </authorList>
    </citation>
    <scope>NUCLEOTIDE SEQUENCE [LARGE SCALE GENOMIC DNA]</scope>
    <source>
        <strain evidence="9 10">DSM 23288</strain>
    </source>
</reference>
<feature type="transmembrane region" description="Helical" evidence="8">
    <location>
        <begin position="178"/>
        <end position="195"/>
    </location>
</feature>
<evidence type="ECO:0000256" key="4">
    <source>
        <dbReference type="ARBA" id="ARBA00022475"/>
    </source>
</evidence>
<accession>A0A840IIQ4</accession>
<dbReference type="PANTHER" id="PTHR30472">
    <property type="entry name" value="FERRIC ENTEROBACTIN TRANSPORT SYSTEM PERMEASE PROTEIN"/>
    <property type="match status" value="1"/>
</dbReference>
<protein>
    <submittedName>
        <fullName evidence="9">Iron complex transport system permease protein</fullName>
    </submittedName>
</protein>
<keyword evidence="4" id="KW-1003">Cell membrane</keyword>
<dbReference type="EMBL" id="JACHNU010000005">
    <property type="protein sequence ID" value="MBB4663830.1"/>
    <property type="molecule type" value="Genomic_DNA"/>
</dbReference>
<keyword evidence="6 8" id="KW-1133">Transmembrane helix</keyword>
<dbReference type="Gene3D" id="1.10.3470.10">
    <property type="entry name" value="ABC transporter involved in vitamin B12 uptake, BtuC"/>
    <property type="match status" value="1"/>
</dbReference>
<dbReference type="GO" id="GO:0005886">
    <property type="term" value="C:plasma membrane"/>
    <property type="evidence" value="ECO:0007669"/>
    <property type="project" value="UniProtKB-SubCell"/>
</dbReference>
<feature type="transmembrane region" description="Helical" evidence="8">
    <location>
        <begin position="97"/>
        <end position="117"/>
    </location>
</feature>
<sequence>MAQLLAEPPSPPEPPRAVRVEVRGRVLRTPGGAVAVRVDPRTVAVCLVLVALLLALAVVGVGTGDYPLSAGEVISTLLGGGDQSSAFIVETLRLPRVLCALLVGGALGLAGAIFQTITRNPLGSPDVVGFTYGSAAGAVAAITLLGVDGPGVSAGAVAGGLATAALVLALAWRHGIQGYRLVLVGIGLGLLLRSLTDYLLTRARYEDAVSAVIWITGSLNGRGWEQVRPLALALALLIPAALLLGRTLRTLELGDELARALGAPVERGRVALVVVAVALTAVATAAAGPIAFVALSAPQIARRLTRAPGPNLVASMLLGAVLLQGSDLAAQRLWPGRDLPVGVVTGVVGGLFLCWLLAREWRGRRRT</sequence>
<dbReference type="Pfam" id="PF01032">
    <property type="entry name" value="FecCD"/>
    <property type="match status" value="1"/>
</dbReference>
<feature type="transmembrane region" description="Helical" evidence="8">
    <location>
        <begin position="268"/>
        <end position="295"/>
    </location>
</feature>